<comment type="similarity">
    <text evidence="2">Belongs to the 'phage' integrase family.</text>
</comment>
<evidence type="ECO:0000256" key="1">
    <source>
        <dbReference type="ARBA" id="ARBA00003283"/>
    </source>
</evidence>
<evidence type="ECO:0000256" key="2">
    <source>
        <dbReference type="ARBA" id="ARBA00008857"/>
    </source>
</evidence>
<dbReference type="InterPro" id="IPR002104">
    <property type="entry name" value="Integrase_catalytic"/>
</dbReference>
<evidence type="ECO:0000256" key="3">
    <source>
        <dbReference type="ARBA" id="ARBA00022908"/>
    </source>
</evidence>
<proteinExistence type="inferred from homology"/>
<feature type="domain" description="Tyr recombinase" evidence="7">
    <location>
        <begin position="172"/>
        <end position="378"/>
    </location>
</feature>
<keyword evidence="3" id="KW-0229">DNA integration</keyword>
<keyword evidence="5" id="KW-0233">DNA recombination</keyword>
<comment type="caution">
    <text evidence="9">The sequence shown here is derived from an EMBL/GenBank/DDBJ whole genome shotgun (WGS) entry which is preliminary data.</text>
</comment>
<feature type="domain" description="Core-binding (CB)" evidence="8">
    <location>
        <begin position="60"/>
        <end position="144"/>
    </location>
</feature>
<evidence type="ECO:0000256" key="5">
    <source>
        <dbReference type="ARBA" id="ARBA00023172"/>
    </source>
</evidence>
<dbReference type="EMBL" id="SGKU01000008">
    <property type="protein sequence ID" value="NFA41825.1"/>
    <property type="molecule type" value="Genomic_DNA"/>
</dbReference>
<name>A0A6M0SPX5_CLOBO</name>
<dbReference type="GO" id="GO:0003677">
    <property type="term" value="F:DNA binding"/>
    <property type="evidence" value="ECO:0007669"/>
    <property type="project" value="UniProtKB-UniRule"/>
</dbReference>
<dbReference type="SUPFAM" id="SSF56349">
    <property type="entry name" value="DNA breaking-rejoining enzymes"/>
    <property type="match status" value="1"/>
</dbReference>
<dbReference type="PANTHER" id="PTHR30349:SF64">
    <property type="entry name" value="PROPHAGE INTEGRASE INTD-RELATED"/>
    <property type="match status" value="1"/>
</dbReference>
<evidence type="ECO:0000259" key="8">
    <source>
        <dbReference type="PROSITE" id="PS51900"/>
    </source>
</evidence>
<dbReference type="PANTHER" id="PTHR30349">
    <property type="entry name" value="PHAGE INTEGRASE-RELATED"/>
    <property type="match status" value="1"/>
</dbReference>
<protein>
    <submittedName>
        <fullName evidence="9">Site-specific integrase</fullName>
    </submittedName>
</protein>
<comment type="function">
    <text evidence="1">Site-specific tyrosine recombinase, which acts by catalyzing the cutting and rejoining of the recombining DNA molecules.</text>
</comment>
<evidence type="ECO:0000313" key="10">
    <source>
        <dbReference type="Proteomes" id="UP000472355"/>
    </source>
</evidence>
<dbReference type="InterPro" id="IPR004107">
    <property type="entry name" value="Integrase_SAM-like_N"/>
</dbReference>
<evidence type="ECO:0000256" key="4">
    <source>
        <dbReference type="ARBA" id="ARBA00023125"/>
    </source>
</evidence>
<dbReference type="InterPro" id="IPR013762">
    <property type="entry name" value="Integrase-like_cat_sf"/>
</dbReference>
<dbReference type="CDD" id="cd01189">
    <property type="entry name" value="INT_ICEBs1_C_like"/>
    <property type="match status" value="1"/>
</dbReference>
<reference evidence="9 10" key="1">
    <citation type="submission" date="2019-02" db="EMBL/GenBank/DDBJ databases">
        <title>Genome sequencing of Clostridium botulinum clinical isolates.</title>
        <authorList>
            <person name="Brunt J."/>
            <person name="Van Vliet A.H.M."/>
            <person name="Stringer S.C."/>
            <person name="Grant K.A."/>
            <person name="Carter A.C."/>
            <person name="Peck M.W."/>
        </authorList>
    </citation>
    <scope>NUCLEOTIDE SEQUENCE [LARGE SCALE GENOMIC DNA]</scope>
    <source>
        <strain evidence="9 10">H113700579</strain>
    </source>
</reference>
<dbReference type="PROSITE" id="PS51900">
    <property type="entry name" value="CB"/>
    <property type="match status" value="1"/>
</dbReference>
<sequence length="389" mass="45688">MPKSIYRKRVINGTEYFFYRLRHDNLRKPKDLYARTEKELKAKIKKLNYELDHNIQSNKNSFGVFFSEWLFDIKFMEIKPSTKIKYETVYRNHIKNSEISDIKIKELTSKDIQIYYNNLIKKGKSTTLVKTIHKLIAPCIKYAYNNDFIIKDFTGSLIIPKETEKDKLNKESSVIPFTLEEQKEFIKAIKGNKFEALFITALNSGLREGELLALTWNDINLKEKYINVNKNLGVVTEVSKDGRGVSKLEVQTPKTRKGKRQVSIPNFLITVLKEYKKQQSKNRLKLANKYTNNNLIFCDEYGNYLNRDKVTYQYKKLLKESKIETRKFHDLRHTYATRLFELGEQARTVQELLGHSDVSVTLNTYTHVLDDMKEKAVSKLDNLFNIMGD</sequence>
<dbReference type="InterPro" id="IPR010998">
    <property type="entry name" value="Integrase_recombinase_N"/>
</dbReference>
<dbReference type="Pfam" id="PF14659">
    <property type="entry name" value="Phage_int_SAM_3"/>
    <property type="match status" value="1"/>
</dbReference>
<dbReference type="InterPro" id="IPR050090">
    <property type="entry name" value="Tyrosine_recombinase_XerCD"/>
</dbReference>
<dbReference type="Pfam" id="PF00589">
    <property type="entry name" value="Phage_integrase"/>
    <property type="match status" value="1"/>
</dbReference>
<dbReference type="InterPro" id="IPR044068">
    <property type="entry name" value="CB"/>
</dbReference>
<evidence type="ECO:0000256" key="6">
    <source>
        <dbReference type="PROSITE-ProRule" id="PRU01248"/>
    </source>
</evidence>
<dbReference type="Proteomes" id="UP000472355">
    <property type="component" value="Unassembled WGS sequence"/>
</dbReference>
<dbReference type="GO" id="GO:0006310">
    <property type="term" value="P:DNA recombination"/>
    <property type="evidence" value="ECO:0007669"/>
    <property type="project" value="UniProtKB-KW"/>
</dbReference>
<dbReference type="Gene3D" id="1.10.443.10">
    <property type="entry name" value="Intergrase catalytic core"/>
    <property type="match status" value="1"/>
</dbReference>
<organism evidence="9 10">
    <name type="scientific">Clostridium botulinum</name>
    <dbReference type="NCBI Taxonomy" id="1491"/>
    <lineage>
        <taxon>Bacteria</taxon>
        <taxon>Bacillati</taxon>
        <taxon>Bacillota</taxon>
        <taxon>Clostridia</taxon>
        <taxon>Eubacteriales</taxon>
        <taxon>Clostridiaceae</taxon>
        <taxon>Clostridium</taxon>
    </lineage>
</organism>
<dbReference type="Gene3D" id="1.10.150.130">
    <property type="match status" value="1"/>
</dbReference>
<dbReference type="GO" id="GO:0015074">
    <property type="term" value="P:DNA integration"/>
    <property type="evidence" value="ECO:0007669"/>
    <property type="project" value="UniProtKB-KW"/>
</dbReference>
<keyword evidence="4 6" id="KW-0238">DNA-binding</keyword>
<dbReference type="InterPro" id="IPR011010">
    <property type="entry name" value="DNA_brk_join_enz"/>
</dbReference>
<dbReference type="AlphaFoldDB" id="A0A6M0SPX5"/>
<evidence type="ECO:0000259" key="7">
    <source>
        <dbReference type="PROSITE" id="PS51898"/>
    </source>
</evidence>
<gene>
    <name evidence="9" type="ORF">EXM65_04360</name>
</gene>
<accession>A0A6M0SPX5</accession>
<dbReference type="PROSITE" id="PS51898">
    <property type="entry name" value="TYR_RECOMBINASE"/>
    <property type="match status" value="1"/>
</dbReference>
<evidence type="ECO:0000313" key="9">
    <source>
        <dbReference type="EMBL" id="NFA41825.1"/>
    </source>
</evidence>